<dbReference type="PIRSF" id="PIRSF002741">
    <property type="entry name" value="MppA"/>
    <property type="match status" value="1"/>
</dbReference>
<dbReference type="Gene3D" id="3.90.76.10">
    <property type="entry name" value="Dipeptide-binding Protein, Domain 1"/>
    <property type="match status" value="1"/>
</dbReference>
<dbReference type="GO" id="GO:0043190">
    <property type="term" value="C:ATP-binding cassette (ABC) transporter complex"/>
    <property type="evidence" value="ECO:0007669"/>
    <property type="project" value="InterPro"/>
</dbReference>
<proteinExistence type="inferred from homology"/>
<dbReference type="RefSeq" id="WP_073041581.1">
    <property type="nucleotide sequence ID" value="NZ_FQVB01000045.1"/>
</dbReference>
<dbReference type="GO" id="GO:1904680">
    <property type="term" value="F:peptide transmembrane transporter activity"/>
    <property type="evidence" value="ECO:0007669"/>
    <property type="project" value="TreeGrafter"/>
</dbReference>
<dbReference type="Proteomes" id="UP000184076">
    <property type="component" value="Unassembled WGS sequence"/>
</dbReference>
<dbReference type="Pfam" id="PF00496">
    <property type="entry name" value="SBP_bac_5"/>
    <property type="match status" value="1"/>
</dbReference>
<feature type="domain" description="Solute-binding protein family 5" evidence="5">
    <location>
        <begin position="79"/>
        <end position="411"/>
    </location>
</feature>
<dbReference type="EMBL" id="FQVB01000045">
    <property type="protein sequence ID" value="SHG15621.1"/>
    <property type="molecule type" value="Genomic_DNA"/>
</dbReference>
<comment type="similarity">
    <text evidence="1">Belongs to the bacterial solute-binding protein 5 family.</text>
</comment>
<feature type="signal peptide" evidence="4">
    <location>
        <begin position="1"/>
        <end position="26"/>
    </location>
</feature>
<dbReference type="Gene3D" id="3.10.105.10">
    <property type="entry name" value="Dipeptide-binding Protein, Domain 3"/>
    <property type="match status" value="1"/>
</dbReference>
<evidence type="ECO:0000313" key="6">
    <source>
        <dbReference type="EMBL" id="SHG15621.1"/>
    </source>
</evidence>
<dbReference type="InterPro" id="IPR000914">
    <property type="entry name" value="SBP_5_dom"/>
</dbReference>
<dbReference type="AlphaFoldDB" id="A0A1M5HI93"/>
<reference evidence="7" key="1">
    <citation type="submission" date="2016-11" db="EMBL/GenBank/DDBJ databases">
        <authorList>
            <person name="Varghese N."/>
            <person name="Submissions S."/>
        </authorList>
    </citation>
    <scope>NUCLEOTIDE SEQUENCE [LARGE SCALE GENOMIC DNA]</scope>
    <source>
        <strain evidence="7">DSM 9756</strain>
    </source>
</reference>
<dbReference type="GO" id="GO:0015833">
    <property type="term" value="P:peptide transport"/>
    <property type="evidence" value="ECO:0007669"/>
    <property type="project" value="TreeGrafter"/>
</dbReference>
<dbReference type="SUPFAM" id="SSF53850">
    <property type="entry name" value="Periplasmic binding protein-like II"/>
    <property type="match status" value="1"/>
</dbReference>
<keyword evidence="2" id="KW-0813">Transport</keyword>
<accession>A0A1M5HI93</accession>
<dbReference type="STRING" id="1121391.SAMN02745206_03369"/>
<dbReference type="InterPro" id="IPR030678">
    <property type="entry name" value="Peptide/Ni-bd"/>
</dbReference>
<evidence type="ECO:0000259" key="5">
    <source>
        <dbReference type="Pfam" id="PF00496"/>
    </source>
</evidence>
<evidence type="ECO:0000256" key="2">
    <source>
        <dbReference type="ARBA" id="ARBA00022448"/>
    </source>
</evidence>
<keyword evidence="3 4" id="KW-0732">Signal</keyword>
<dbReference type="GO" id="GO:0030288">
    <property type="term" value="C:outer membrane-bounded periplasmic space"/>
    <property type="evidence" value="ECO:0007669"/>
    <property type="project" value="UniProtKB-ARBA"/>
</dbReference>
<name>A0A1M5HI93_9BACT</name>
<keyword evidence="7" id="KW-1185">Reference proteome</keyword>
<feature type="chain" id="PRO_5009910797" evidence="4">
    <location>
        <begin position="27"/>
        <end position="550"/>
    </location>
</feature>
<evidence type="ECO:0000313" key="7">
    <source>
        <dbReference type="Proteomes" id="UP000184076"/>
    </source>
</evidence>
<protein>
    <submittedName>
        <fullName evidence="6">Peptide/nickel transport system substrate-binding protein</fullName>
    </submittedName>
</protein>
<dbReference type="OrthoDB" id="5894719at2"/>
<gene>
    <name evidence="6" type="ORF">SAMN02745206_03369</name>
</gene>
<evidence type="ECO:0000256" key="4">
    <source>
        <dbReference type="SAM" id="SignalP"/>
    </source>
</evidence>
<sequence length="550" mass="61856">MRTSIRAMTLLVLLLCFPMIPSHGHAEGLAKEQVLTIAFDAGDAKTFDPHRAASTVDRSTVDSMFNGLVRYPPGRQVGFEPDLAESWEVSKDGKTWTFHLRKGVYFHPFPGFPEGYELTSEDVVYSLQRAANPEHSAYAGEYEGVQVKAVDPYTLQIQIAKPISETLFLAKFANYAGGFIVSKKALETKGEDWFKTHPVGTGPFRFENYEPQQKTVLARHDKYFRGKPILEKVVIRYMPNVSSREFGLRTGELQIIEGLNEAKWIEKVATFPDVKVQTFGPCEVQMLHFNMTKKPFDDIRVRKAFCYAVSRAEVAAFMGESLAEPIYSGALAPPAPGALTKQEAEEAGVVYEDNVEMAKKLLAEAGYPNGFETEVIISELATSYRKPMVALQAQVKKAGINMKKLKVVDHSSFHGLIRDDASPLVYYACWRPNVDVFLTRFFHSDSTVVSGKKPDTNFSHYGTVDADGDGTIDTIDQLIEQARWELDAQKQADLWRKAQIQLLSDVSHLPVIRLKYAFPMKSYVDLGHPLEYSWQTYSPQITEKTRILAH</sequence>
<dbReference type="PANTHER" id="PTHR30290">
    <property type="entry name" value="PERIPLASMIC BINDING COMPONENT OF ABC TRANSPORTER"/>
    <property type="match status" value="1"/>
</dbReference>
<dbReference type="PANTHER" id="PTHR30290:SF9">
    <property type="entry name" value="OLIGOPEPTIDE-BINDING PROTEIN APPA"/>
    <property type="match status" value="1"/>
</dbReference>
<evidence type="ECO:0000256" key="1">
    <source>
        <dbReference type="ARBA" id="ARBA00005695"/>
    </source>
</evidence>
<dbReference type="Gene3D" id="3.40.190.10">
    <property type="entry name" value="Periplasmic binding protein-like II"/>
    <property type="match status" value="1"/>
</dbReference>
<organism evidence="6 7">
    <name type="scientific">Desulfacinum infernum DSM 9756</name>
    <dbReference type="NCBI Taxonomy" id="1121391"/>
    <lineage>
        <taxon>Bacteria</taxon>
        <taxon>Pseudomonadati</taxon>
        <taxon>Thermodesulfobacteriota</taxon>
        <taxon>Syntrophobacteria</taxon>
        <taxon>Syntrophobacterales</taxon>
        <taxon>Syntrophobacteraceae</taxon>
        <taxon>Desulfacinum</taxon>
    </lineage>
</organism>
<evidence type="ECO:0000256" key="3">
    <source>
        <dbReference type="ARBA" id="ARBA00022729"/>
    </source>
</evidence>
<dbReference type="InterPro" id="IPR039424">
    <property type="entry name" value="SBP_5"/>
</dbReference>